<organism evidence="2 3">
    <name type="scientific">Ponticaulis profundi</name>
    <dbReference type="NCBI Taxonomy" id="2665222"/>
    <lineage>
        <taxon>Bacteria</taxon>
        <taxon>Pseudomonadati</taxon>
        <taxon>Pseudomonadota</taxon>
        <taxon>Alphaproteobacteria</taxon>
        <taxon>Hyphomonadales</taxon>
        <taxon>Hyphomonadaceae</taxon>
        <taxon>Ponticaulis</taxon>
    </lineage>
</organism>
<evidence type="ECO:0000259" key="1">
    <source>
        <dbReference type="Pfam" id="PF19802"/>
    </source>
</evidence>
<feature type="domain" description="DUF6285" evidence="1">
    <location>
        <begin position="24"/>
        <end position="114"/>
    </location>
</feature>
<dbReference type="InterPro" id="IPR046252">
    <property type="entry name" value="DUF6285"/>
</dbReference>
<dbReference type="Proteomes" id="UP001596303">
    <property type="component" value="Unassembled WGS sequence"/>
</dbReference>
<dbReference type="EMBL" id="JBHSSW010000066">
    <property type="protein sequence ID" value="MFC6199897.1"/>
    <property type="molecule type" value="Genomic_DNA"/>
</dbReference>
<reference evidence="3" key="1">
    <citation type="journal article" date="2019" name="Int. J. Syst. Evol. Microbiol.">
        <title>The Global Catalogue of Microorganisms (GCM) 10K type strain sequencing project: providing services to taxonomists for standard genome sequencing and annotation.</title>
        <authorList>
            <consortium name="The Broad Institute Genomics Platform"/>
            <consortium name="The Broad Institute Genome Sequencing Center for Infectious Disease"/>
            <person name="Wu L."/>
            <person name="Ma J."/>
        </authorList>
    </citation>
    <scope>NUCLEOTIDE SEQUENCE [LARGE SCALE GENOMIC DNA]</scope>
    <source>
        <strain evidence="3">CGMCC-1.15741</strain>
    </source>
</reference>
<protein>
    <submittedName>
        <fullName evidence="2">DUF6285 domain-containing protein</fullName>
    </submittedName>
</protein>
<gene>
    <name evidence="2" type="ORF">ACFQDM_17625</name>
</gene>
<sequence>MQDSPSSSEMLTAIISLLSDRIMPKIEGHDSYALLVAINALKTVKRECDHRDEFESAEKQRLTDLLGHDGSVSELNAELCEKIRSGDFTLNDKNVLEHLKQTAIDQVRIDQPRYSGLAYALEQKNVGSTRS</sequence>
<comment type="caution">
    <text evidence="2">The sequence shown here is derived from an EMBL/GenBank/DDBJ whole genome shotgun (WGS) entry which is preliminary data.</text>
</comment>
<evidence type="ECO:0000313" key="3">
    <source>
        <dbReference type="Proteomes" id="UP001596303"/>
    </source>
</evidence>
<proteinExistence type="predicted"/>
<evidence type="ECO:0000313" key="2">
    <source>
        <dbReference type="EMBL" id="MFC6199897.1"/>
    </source>
</evidence>
<accession>A0ABW1SF54</accession>
<dbReference type="Pfam" id="PF19802">
    <property type="entry name" value="DUF6285"/>
    <property type="match status" value="1"/>
</dbReference>
<name>A0ABW1SF54_9PROT</name>
<keyword evidence="3" id="KW-1185">Reference proteome</keyword>